<organism evidence="1 2">
    <name type="scientific">Pocillopora damicornis</name>
    <name type="common">Cauliflower coral</name>
    <name type="synonym">Millepora damicornis</name>
    <dbReference type="NCBI Taxonomy" id="46731"/>
    <lineage>
        <taxon>Eukaryota</taxon>
        <taxon>Metazoa</taxon>
        <taxon>Cnidaria</taxon>
        <taxon>Anthozoa</taxon>
        <taxon>Hexacorallia</taxon>
        <taxon>Scleractinia</taxon>
        <taxon>Astrocoeniina</taxon>
        <taxon>Pocilloporidae</taxon>
        <taxon>Pocillopora</taxon>
    </lineage>
</organism>
<comment type="caution">
    <text evidence="1">The sequence shown here is derived from an EMBL/GenBank/DDBJ whole genome shotgun (WGS) entry which is preliminary data.</text>
</comment>
<name>A0A3M6U3W4_POCDA</name>
<dbReference type="EMBL" id="RCHS01002286">
    <property type="protein sequence ID" value="RMX48373.1"/>
    <property type="molecule type" value="Genomic_DNA"/>
</dbReference>
<reference evidence="1 2" key="1">
    <citation type="journal article" date="2018" name="Sci. Rep.">
        <title>Comparative analysis of the Pocillopora damicornis genome highlights role of immune system in coral evolution.</title>
        <authorList>
            <person name="Cunning R."/>
            <person name="Bay R.A."/>
            <person name="Gillette P."/>
            <person name="Baker A.C."/>
            <person name="Traylor-Knowles N."/>
        </authorList>
    </citation>
    <scope>NUCLEOTIDE SEQUENCE [LARGE SCALE GENOMIC DNA]</scope>
    <source>
        <strain evidence="1">RSMAS</strain>
        <tissue evidence="1">Whole animal</tissue>
    </source>
</reference>
<accession>A0A3M6U3W4</accession>
<gene>
    <name evidence="1" type="ORF">pdam_00025027</name>
</gene>
<dbReference type="Proteomes" id="UP000275408">
    <property type="component" value="Unassembled WGS sequence"/>
</dbReference>
<evidence type="ECO:0000313" key="1">
    <source>
        <dbReference type="EMBL" id="RMX48373.1"/>
    </source>
</evidence>
<evidence type="ECO:0000313" key="2">
    <source>
        <dbReference type="Proteomes" id="UP000275408"/>
    </source>
</evidence>
<proteinExistence type="predicted"/>
<dbReference type="AlphaFoldDB" id="A0A3M6U3W4"/>
<keyword evidence="2" id="KW-1185">Reference proteome</keyword>
<sequence length="119" mass="14182">MSESDTNELTWVDDSASIVTLHFRRVRSRVIFTCRYLAMMEVSNIFQTTKTINGKIDWRNVWIWKMNLLLLPYLEALSDDAFVMRTKQVVYSTTSKTVDTLTMNVYYRDTKNWRMETAY</sequence>
<protein>
    <submittedName>
        <fullName evidence="1">Uncharacterized protein</fullName>
    </submittedName>
</protein>